<dbReference type="Pfam" id="PF00293">
    <property type="entry name" value="NUDIX"/>
    <property type="match status" value="1"/>
</dbReference>
<dbReference type="InterPro" id="IPR015797">
    <property type="entry name" value="NUDIX_hydrolase-like_dom_sf"/>
</dbReference>
<evidence type="ECO:0000259" key="7">
    <source>
        <dbReference type="PROSITE" id="PS51462"/>
    </source>
</evidence>
<keyword evidence="5" id="KW-0460">Magnesium</keyword>
<evidence type="ECO:0000313" key="9">
    <source>
        <dbReference type="Proteomes" id="UP001596109"/>
    </source>
</evidence>
<keyword evidence="3" id="KW-0479">Metal-binding</keyword>
<dbReference type="Gene3D" id="3.90.79.10">
    <property type="entry name" value="Nucleoside Triphosphate Pyrophosphohydrolase"/>
    <property type="match status" value="1"/>
</dbReference>
<dbReference type="EMBL" id="JBHSNO010000015">
    <property type="protein sequence ID" value="MFC5591194.1"/>
    <property type="molecule type" value="Genomic_DNA"/>
</dbReference>
<protein>
    <submittedName>
        <fullName evidence="8">NUDIX hydrolase</fullName>
        <ecNumber evidence="8">3.6.1.55</ecNumber>
    </submittedName>
</protein>
<organism evidence="8 9">
    <name type="scientific">Sporosarcina soli</name>
    <dbReference type="NCBI Taxonomy" id="334736"/>
    <lineage>
        <taxon>Bacteria</taxon>
        <taxon>Bacillati</taxon>
        <taxon>Bacillota</taxon>
        <taxon>Bacilli</taxon>
        <taxon>Bacillales</taxon>
        <taxon>Caryophanaceae</taxon>
        <taxon>Sporosarcina</taxon>
    </lineage>
</organism>
<name>A0ABW0TS00_9BACL</name>
<dbReference type="InterPro" id="IPR045121">
    <property type="entry name" value="CoAse"/>
</dbReference>
<dbReference type="EC" id="3.6.1.55" evidence="8"/>
<evidence type="ECO:0000256" key="6">
    <source>
        <dbReference type="ARBA" id="ARBA00023211"/>
    </source>
</evidence>
<keyword evidence="6" id="KW-0464">Manganese</keyword>
<dbReference type="Proteomes" id="UP001596109">
    <property type="component" value="Unassembled WGS sequence"/>
</dbReference>
<comment type="caution">
    <text evidence="8">The sequence shown here is derived from an EMBL/GenBank/DDBJ whole genome shotgun (WGS) entry which is preliminary data.</text>
</comment>
<dbReference type="RefSeq" id="WP_381438671.1">
    <property type="nucleotide sequence ID" value="NZ_JBHSNO010000015.1"/>
</dbReference>
<evidence type="ECO:0000256" key="2">
    <source>
        <dbReference type="ARBA" id="ARBA00001946"/>
    </source>
</evidence>
<evidence type="ECO:0000313" key="8">
    <source>
        <dbReference type="EMBL" id="MFC5591194.1"/>
    </source>
</evidence>
<feature type="domain" description="Nudix hydrolase" evidence="7">
    <location>
        <begin position="23"/>
        <end position="157"/>
    </location>
</feature>
<dbReference type="SUPFAM" id="SSF55811">
    <property type="entry name" value="Nudix"/>
    <property type="match status" value="1"/>
</dbReference>
<gene>
    <name evidence="8" type="ORF">ACFPRA_20135</name>
</gene>
<dbReference type="PANTHER" id="PTHR12992:SF11">
    <property type="entry name" value="MITOCHONDRIAL COENZYME A DIPHOSPHATASE NUDT8"/>
    <property type="match status" value="1"/>
</dbReference>
<evidence type="ECO:0000256" key="4">
    <source>
        <dbReference type="ARBA" id="ARBA00022801"/>
    </source>
</evidence>
<keyword evidence="4 8" id="KW-0378">Hydrolase</keyword>
<comment type="cofactor">
    <cofactor evidence="1">
        <name>Mn(2+)</name>
        <dbReference type="ChEBI" id="CHEBI:29035"/>
    </cofactor>
</comment>
<evidence type="ECO:0000256" key="1">
    <source>
        <dbReference type="ARBA" id="ARBA00001936"/>
    </source>
</evidence>
<accession>A0ABW0TS00</accession>
<dbReference type="CDD" id="cd03426">
    <property type="entry name" value="NUDIX_CoAse_Nudt7"/>
    <property type="match status" value="1"/>
</dbReference>
<evidence type="ECO:0000256" key="3">
    <source>
        <dbReference type="ARBA" id="ARBA00022723"/>
    </source>
</evidence>
<dbReference type="GO" id="GO:0035539">
    <property type="term" value="F:8-oxo-7,8-dihydrodeoxyguanosine triphosphate pyrophosphatase activity"/>
    <property type="evidence" value="ECO:0007669"/>
    <property type="project" value="UniProtKB-EC"/>
</dbReference>
<dbReference type="PANTHER" id="PTHR12992">
    <property type="entry name" value="NUDIX HYDROLASE"/>
    <property type="match status" value="1"/>
</dbReference>
<keyword evidence="9" id="KW-1185">Reference proteome</keyword>
<reference evidence="9" key="1">
    <citation type="journal article" date="2019" name="Int. J. Syst. Evol. Microbiol.">
        <title>The Global Catalogue of Microorganisms (GCM) 10K type strain sequencing project: providing services to taxonomists for standard genome sequencing and annotation.</title>
        <authorList>
            <consortium name="The Broad Institute Genomics Platform"/>
            <consortium name="The Broad Institute Genome Sequencing Center for Infectious Disease"/>
            <person name="Wu L."/>
            <person name="Ma J."/>
        </authorList>
    </citation>
    <scope>NUCLEOTIDE SEQUENCE [LARGE SCALE GENOMIC DNA]</scope>
    <source>
        <strain evidence="9">CGMCC 4.1434</strain>
    </source>
</reference>
<proteinExistence type="predicted"/>
<comment type="cofactor">
    <cofactor evidence="2">
        <name>Mg(2+)</name>
        <dbReference type="ChEBI" id="CHEBI:18420"/>
    </cofactor>
</comment>
<dbReference type="PROSITE" id="PS51462">
    <property type="entry name" value="NUDIX"/>
    <property type="match status" value="1"/>
</dbReference>
<sequence>MFLDKLKQKIKENQFLCIGEDTAFRSAVLIPLVQVDGEWHILFEVRSFTMRKQPGDISFPGGRIDATDPTPLAAALRETHEELGVDPKTVTLIHELSPYIASPSFIVYPFVATFEYSEIIHGYNKVEVEEVFTVPMQWLLNHEPYMHEVSVQPMPASDFPFEKIMNGAQYQWRSRTIEEWFYDYGKYTIWGLTARILKHFIDMNK</sequence>
<evidence type="ECO:0000256" key="5">
    <source>
        <dbReference type="ARBA" id="ARBA00022842"/>
    </source>
</evidence>
<dbReference type="InterPro" id="IPR000086">
    <property type="entry name" value="NUDIX_hydrolase_dom"/>
</dbReference>